<dbReference type="AlphaFoldDB" id="A0A6I8M5Y4"/>
<reference evidence="1 3" key="1">
    <citation type="submission" date="2019-09" db="EMBL/GenBank/DDBJ databases">
        <authorList>
            <person name="Leyn A S."/>
        </authorList>
    </citation>
    <scope>NUCLEOTIDE SEQUENCE [LARGE SCALE GENOMIC DNA]</scope>
    <source>
        <strain evidence="1">AA231_1</strain>
    </source>
</reference>
<gene>
    <name evidence="1" type="ORF">AA23TX_10113</name>
    <name evidence="2" type="ORF">AA23TX_10130</name>
</gene>
<evidence type="ECO:0000313" key="2">
    <source>
        <dbReference type="EMBL" id="VVJ25422.1"/>
    </source>
</evidence>
<dbReference type="EMBL" id="CABVGP010000006">
    <property type="protein sequence ID" value="VVJ25422.1"/>
    <property type="molecule type" value="Genomic_DNA"/>
</dbReference>
<sequence length="37" mass="4699">MHYKSTSYNRHYVKWMAFGRYYLFFQLAETCRIFLNL</sequence>
<accession>A0A6I8M5Y4</accession>
<organism evidence="1 3">
    <name type="scientific">Amycolatopsis camponoti</name>
    <dbReference type="NCBI Taxonomy" id="2606593"/>
    <lineage>
        <taxon>Bacteria</taxon>
        <taxon>Bacillati</taxon>
        <taxon>Actinomycetota</taxon>
        <taxon>Actinomycetes</taxon>
        <taxon>Pseudonocardiales</taxon>
        <taxon>Pseudonocardiaceae</taxon>
        <taxon>Amycolatopsis</taxon>
    </lineage>
</organism>
<evidence type="ECO:0000313" key="3">
    <source>
        <dbReference type="Proteomes" id="UP000399805"/>
    </source>
</evidence>
<proteinExistence type="predicted"/>
<dbReference type="Proteomes" id="UP000399805">
    <property type="component" value="Unassembled WGS sequence"/>
</dbReference>
<keyword evidence="3" id="KW-1185">Reference proteome</keyword>
<dbReference type="EMBL" id="CABVGP010000006">
    <property type="protein sequence ID" value="VVJ25405.1"/>
    <property type="molecule type" value="Genomic_DNA"/>
</dbReference>
<protein>
    <submittedName>
        <fullName evidence="1">Uncharacterized protein</fullName>
    </submittedName>
</protein>
<evidence type="ECO:0000313" key="1">
    <source>
        <dbReference type="EMBL" id="VVJ25405.1"/>
    </source>
</evidence>
<name>A0A6I8M5Y4_9PSEU</name>